<proteinExistence type="predicted"/>
<evidence type="ECO:0000313" key="1">
    <source>
        <dbReference type="EMBL" id="KAL2050331.1"/>
    </source>
</evidence>
<gene>
    <name evidence="1" type="ORF">ABVK25_009439</name>
</gene>
<name>A0ABR4AZV4_9LECA</name>
<dbReference type="EMBL" id="JBHFEH010000049">
    <property type="protein sequence ID" value="KAL2050331.1"/>
    <property type="molecule type" value="Genomic_DNA"/>
</dbReference>
<accession>A0ABR4AZV4</accession>
<protein>
    <submittedName>
        <fullName evidence="1">Uncharacterized protein</fullName>
    </submittedName>
</protein>
<sequence>MFLAQAKLYALGDYVILPTLQKITFERSRAGLEHIVSGNVVLSPLVEYVYANMVKPADREEPLRRLVTTFITTNLHLLDDEKDTDKTVRNGGDFAADVWNKTRRRMVDSKKRLEDIHEIGFGLSDY</sequence>
<dbReference type="Proteomes" id="UP001590951">
    <property type="component" value="Unassembled WGS sequence"/>
</dbReference>
<evidence type="ECO:0000313" key="2">
    <source>
        <dbReference type="Proteomes" id="UP001590951"/>
    </source>
</evidence>
<comment type="caution">
    <text evidence="1">The sequence shown here is derived from an EMBL/GenBank/DDBJ whole genome shotgun (WGS) entry which is preliminary data.</text>
</comment>
<organism evidence="1 2">
    <name type="scientific">Lepraria finkii</name>
    <dbReference type="NCBI Taxonomy" id="1340010"/>
    <lineage>
        <taxon>Eukaryota</taxon>
        <taxon>Fungi</taxon>
        <taxon>Dikarya</taxon>
        <taxon>Ascomycota</taxon>
        <taxon>Pezizomycotina</taxon>
        <taxon>Lecanoromycetes</taxon>
        <taxon>OSLEUM clade</taxon>
        <taxon>Lecanoromycetidae</taxon>
        <taxon>Lecanorales</taxon>
        <taxon>Lecanorineae</taxon>
        <taxon>Stereocaulaceae</taxon>
        <taxon>Lepraria</taxon>
    </lineage>
</organism>
<reference evidence="1 2" key="1">
    <citation type="submission" date="2024-09" db="EMBL/GenBank/DDBJ databases">
        <title>Rethinking Asexuality: The Enigmatic Case of Functional Sexual Genes in Lepraria (Stereocaulaceae).</title>
        <authorList>
            <person name="Doellman M."/>
            <person name="Sun Y."/>
            <person name="Barcenas-Pena A."/>
            <person name="Lumbsch H.T."/>
            <person name="Grewe F."/>
        </authorList>
    </citation>
    <scope>NUCLEOTIDE SEQUENCE [LARGE SCALE GENOMIC DNA]</scope>
    <source>
        <strain evidence="1 2">Grewe 0041</strain>
    </source>
</reference>
<keyword evidence="2" id="KW-1185">Reference proteome</keyword>